<evidence type="ECO:0000256" key="2">
    <source>
        <dbReference type="ARBA" id="ARBA00002681"/>
    </source>
</evidence>
<evidence type="ECO:0000313" key="9">
    <source>
        <dbReference type="EMBL" id="GLS27416.1"/>
    </source>
</evidence>
<evidence type="ECO:0000259" key="8">
    <source>
        <dbReference type="Pfam" id="PF01182"/>
    </source>
</evidence>
<evidence type="ECO:0000256" key="3">
    <source>
        <dbReference type="ARBA" id="ARBA00004961"/>
    </source>
</evidence>
<dbReference type="Pfam" id="PF01182">
    <property type="entry name" value="Glucosamine_iso"/>
    <property type="match status" value="1"/>
</dbReference>
<feature type="domain" description="Glucosamine/galactosamine-6-phosphate isomerase" evidence="8">
    <location>
        <begin position="19"/>
        <end position="223"/>
    </location>
</feature>
<evidence type="ECO:0000256" key="1">
    <source>
        <dbReference type="ARBA" id="ARBA00000832"/>
    </source>
</evidence>
<proteinExistence type="inferred from homology"/>
<comment type="pathway">
    <text evidence="3 7">Carbohydrate degradation; pentose phosphate pathway; D-ribulose 5-phosphate from D-glucose 6-phosphate (oxidative stage): step 2/3.</text>
</comment>
<dbReference type="InterPro" id="IPR005900">
    <property type="entry name" value="6-phosphogluconolactonase_DevB"/>
</dbReference>
<dbReference type="Proteomes" id="UP001156870">
    <property type="component" value="Unassembled WGS sequence"/>
</dbReference>
<evidence type="ECO:0000256" key="5">
    <source>
        <dbReference type="ARBA" id="ARBA00013198"/>
    </source>
</evidence>
<gene>
    <name evidence="7" type="primary">pgl</name>
    <name evidence="9" type="ORF">GCM10007877_31350</name>
</gene>
<dbReference type="InterPro" id="IPR037171">
    <property type="entry name" value="NagB/RpiA_transferase-like"/>
</dbReference>
<reference evidence="9 10" key="1">
    <citation type="journal article" date="2014" name="Int. J. Syst. Evol. Microbiol.">
        <title>Complete genome sequence of Corynebacterium casei LMG S-19264T (=DSM 44701T), isolated from a smear-ripened cheese.</title>
        <authorList>
            <consortium name="US DOE Joint Genome Institute (JGI-PGF)"/>
            <person name="Walter F."/>
            <person name="Albersmeier A."/>
            <person name="Kalinowski J."/>
            <person name="Ruckert C."/>
        </authorList>
    </citation>
    <scope>NUCLEOTIDE SEQUENCE [LARGE SCALE GENOMIC DNA]</scope>
    <source>
        <strain evidence="9 10">NBRC 110095</strain>
    </source>
</reference>
<evidence type="ECO:0000313" key="10">
    <source>
        <dbReference type="Proteomes" id="UP001156870"/>
    </source>
</evidence>
<dbReference type="AlphaFoldDB" id="A0AA37TBZ1"/>
<dbReference type="SUPFAM" id="SSF100950">
    <property type="entry name" value="NagB/RpiA/CoA transferase-like"/>
    <property type="match status" value="1"/>
</dbReference>
<dbReference type="GO" id="GO:0005975">
    <property type="term" value="P:carbohydrate metabolic process"/>
    <property type="evidence" value="ECO:0007669"/>
    <property type="project" value="UniProtKB-UniRule"/>
</dbReference>
<evidence type="ECO:0000256" key="6">
    <source>
        <dbReference type="ARBA" id="ARBA00020337"/>
    </source>
</evidence>
<dbReference type="EC" id="3.1.1.31" evidence="5 7"/>
<sequence>MSNAMTETTHYTVTKAATKAEQEAQLVDFVRQAVERAIESRGFATLVVSGGSTPKGLFQALSGTDLDWSKVYITLADERCVPETDDLSNAKLVKDNLCQSHAAVANFVPLFLEDESEEACRARFAEHPQLSETYDVVFLGMGGDAHTASIFPEAAERDMALDMTSSVNILKTDPVTVAPLRLTQTRPRLLDTHNLLLQLIGEDKWDVFSGVAEANTPDKPITQFIHQITIPLQVYFAEKK</sequence>
<dbReference type="GO" id="GO:0006098">
    <property type="term" value="P:pentose-phosphate shunt"/>
    <property type="evidence" value="ECO:0007669"/>
    <property type="project" value="InterPro"/>
</dbReference>
<dbReference type="InterPro" id="IPR039104">
    <property type="entry name" value="6PGL"/>
</dbReference>
<name>A0AA37TBZ1_9GAMM</name>
<comment type="caution">
    <text evidence="9">The sequence shown here is derived from an EMBL/GenBank/DDBJ whole genome shotgun (WGS) entry which is preliminary data.</text>
</comment>
<dbReference type="PANTHER" id="PTHR11054">
    <property type="entry name" value="6-PHOSPHOGLUCONOLACTONASE"/>
    <property type="match status" value="1"/>
</dbReference>
<protein>
    <recommendedName>
        <fullName evidence="6 7">6-phosphogluconolactonase</fullName>
        <shortName evidence="7">6PGL</shortName>
        <ecNumber evidence="5 7">3.1.1.31</ecNumber>
    </recommendedName>
</protein>
<keyword evidence="7" id="KW-0378">Hydrolase</keyword>
<organism evidence="9 10">
    <name type="scientific">Marinibactrum halimedae</name>
    <dbReference type="NCBI Taxonomy" id="1444977"/>
    <lineage>
        <taxon>Bacteria</taxon>
        <taxon>Pseudomonadati</taxon>
        <taxon>Pseudomonadota</taxon>
        <taxon>Gammaproteobacteria</taxon>
        <taxon>Cellvibrionales</taxon>
        <taxon>Cellvibrionaceae</taxon>
        <taxon>Marinibactrum</taxon>
    </lineage>
</organism>
<comment type="similarity">
    <text evidence="4 7">Belongs to the glucosamine/galactosamine-6-phosphate isomerase family. 6-phosphogluconolactonase subfamily.</text>
</comment>
<evidence type="ECO:0000256" key="7">
    <source>
        <dbReference type="RuleBase" id="RU365095"/>
    </source>
</evidence>
<dbReference type="GO" id="GO:0017057">
    <property type="term" value="F:6-phosphogluconolactonase activity"/>
    <property type="evidence" value="ECO:0007669"/>
    <property type="project" value="UniProtKB-UniRule"/>
</dbReference>
<dbReference type="NCBIfam" id="TIGR01198">
    <property type="entry name" value="pgl"/>
    <property type="match status" value="1"/>
</dbReference>
<dbReference type="CDD" id="cd01400">
    <property type="entry name" value="6PGL"/>
    <property type="match status" value="1"/>
</dbReference>
<dbReference type="PANTHER" id="PTHR11054:SF0">
    <property type="entry name" value="6-PHOSPHOGLUCONOLACTONASE"/>
    <property type="match status" value="1"/>
</dbReference>
<dbReference type="Gene3D" id="3.40.50.1360">
    <property type="match status" value="1"/>
</dbReference>
<evidence type="ECO:0000256" key="4">
    <source>
        <dbReference type="ARBA" id="ARBA00010662"/>
    </source>
</evidence>
<dbReference type="EMBL" id="BSPD01000077">
    <property type="protein sequence ID" value="GLS27416.1"/>
    <property type="molecule type" value="Genomic_DNA"/>
</dbReference>
<comment type="function">
    <text evidence="2 7">Hydrolysis of 6-phosphogluconolactone to 6-phosphogluconate.</text>
</comment>
<dbReference type="InterPro" id="IPR006148">
    <property type="entry name" value="Glc/Gal-6P_isomerase"/>
</dbReference>
<keyword evidence="10" id="KW-1185">Reference proteome</keyword>
<comment type="catalytic activity">
    <reaction evidence="1 7">
        <text>6-phospho-D-glucono-1,5-lactone + H2O = 6-phospho-D-gluconate + H(+)</text>
        <dbReference type="Rhea" id="RHEA:12556"/>
        <dbReference type="ChEBI" id="CHEBI:15377"/>
        <dbReference type="ChEBI" id="CHEBI:15378"/>
        <dbReference type="ChEBI" id="CHEBI:57955"/>
        <dbReference type="ChEBI" id="CHEBI:58759"/>
        <dbReference type="EC" id="3.1.1.31"/>
    </reaction>
</comment>
<accession>A0AA37TBZ1</accession>